<evidence type="ECO:0000256" key="3">
    <source>
        <dbReference type="ARBA" id="ARBA00022723"/>
    </source>
</evidence>
<dbReference type="NCBIfam" id="NF045768">
    <property type="entry name" value="RubredRD"/>
    <property type="match status" value="1"/>
</dbReference>
<keyword evidence="4 6" id="KW-0249">Electron transport</keyword>
<feature type="binding site" evidence="7">
    <location>
        <position position="9"/>
    </location>
    <ligand>
        <name>Fe cation</name>
        <dbReference type="ChEBI" id="CHEBI:24875"/>
    </ligand>
</feature>
<feature type="domain" description="Rubredoxin-like" evidence="8">
    <location>
        <begin position="1"/>
        <end position="52"/>
    </location>
</feature>
<dbReference type="InterPro" id="IPR024934">
    <property type="entry name" value="Rubredoxin-like_dom"/>
</dbReference>
<feature type="binding site" evidence="7">
    <location>
        <position position="39"/>
    </location>
    <ligand>
        <name>Fe cation</name>
        <dbReference type="ChEBI" id="CHEBI:24875"/>
    </ligand>
</feature>
<evidence type="ECO:0000259" key="8">
    <source>
        <dbReference type="PROSITE" id="PS50903"/>
    </source>
</evidence>
<gene>
    <name evidence="9" type="ORF">CCE28_14435</name>
</gene>
<dbReference type="RefSeq" id="WP_095134437.1">
    <property type="nucleotide sequence ID" value="NZ_NIBG01000013.1"/>
</dbReference>
<dbReference type="Pfam" id="PF00301">
    <property type="entry name" value="Rubredoxin"/>
    <property type="match status" value="1"/>
</dbReference>
<protein>
    <recommendedName>
        <fullName evidence="6">Rubredoxin</fullName>
    </recommendedName>
</protein>
<comment type="cofactor">
    <cofactor evidence="6 7">
        <name>Fe(3+)</name>
        <dbReference type="ChEBI" id="CHEBI:29034"/>
    </cofactor>
    <text evidence="6 7">Binds 1 Fe(3+) ion per subunit.</text>
</comment>
<dbReference type="SUPFAM" id="SSF57802">
    <property type="entry name" value="Rubredoxin-like"/>
    <property type="match status" value="1"/>
</dbReference>
<dbReference type="PROSITE" id="PS50903">
    <property type="entry name" value="RUBREDOXIN_LIKE"/>
    <property type="match status" value="1"/>
</dbReference>
<dbReference type="Proteomes" id="UP000216024">
    <property type="component" value="Unassembled WGS sequence"/>
</dbReference>
<dbReference type="AlphaFoldDB" id="A0A267MGZ1"/>
<dbReference type="GO" id="GO:0009055">
    <property type="term" value="F:electron transfer activity"/>
    <property type="evidence" value="ECO:0007669"/>
    <property type="project" value="InterPro"/>
</dbReference>
<dbReference type="PIRSF" id="PIRSF000071">
    <property type="entry name" value="Rubredoxin"/>
    <property type="match status" value="1"/>
</dbReference>
<evidence type="ECO:0000256" key="1">
    <source>
        <dbReference type="ARBA" id="ARBA00005337"/>
    </source>
</evidence>
<keyword evidence="5 6" id="KW-0408">Iron</keyword>
<keyword evidence="10" id="KW-1185">Reference proteome</keyword>
<sequence>MKKYECSPCAYIYDPEVGDPDGGIAPGTPFEDIPDDWVCPVCGLGKDMFEVVE</sequence>
<dbReference type="Gene3D" id="2.20.28.10">
    <property type="match status" value="1"/>
</dbReference>
<dbReference type="InterPro" id="IPR024935">
    <property type="entry name" value="Rubredoxin_dom"/>
</dbReference>
<accession>A0A267MGZ1</accession>
<keyword evidence="3 6" id="KW-0479">Metal-binding</keyword>
<evidence type="ECO:0000313" key="10">
    <source>
        <dbReference type="Proteomes" id="UP000216024"/>
    </source>
</evidence>
<proteinExistence type="inferred from homology"/>
<feature type="binding site" evidence="7">
    <location>
        <position position="6"/>
    </location>
    <ligand>
        <name>Fe cation</name>
        <dbReference type="ChEBI" id="CHEBI:24875"/>
    </ligand>
</feature>
<organism evidence="9 10">
    <name type="scientific">Anaeromicrobium sediminis</name>
    <dbReference type="NCBI Taxonomy" id="1478221"/>
    <lineage>
        <taxon>Bacteria</taxon>
        <taxon>Bacillati</taxon>
        <taxon>Bacillota</taxon>
        <taxon>Clostridia</taxon>
        <taxon>Peptostreptococcales</taxon>
        <taxon>Thermotaleaceae</taxon>
        <taxon>Anaeromicrobium</taxon>
    </lineage>
</organism>
<evidence type="ECO:0000256" key="7">
    <source>
        <dbReference type="PIRSR" id="PIRSR000071-1"/>
    </source>
</evidence>
<evidence type="ECO:0000256" key="2">
    <source>
        <dbReference type="ARBA" id="ARBA00022448"/>
    </source>
</evidence>
<evidence type="ECO:0000256" key="6">
    <source>
        <dbReference type="PIRNR" id="PIRNR000071"/>
    </source>
</evidence>
<comment type="caution">
    <text evidence="9">The sequence shown here is derived from an EMBL/GenBank/DDBJ whole genome shotgun (WGS) entry which is preliminary data.</text>
</comment>
<dbReference type="CDD" id="cd00730">
    <property type="entry name" value="rubredoxin"/>
    <property type="match status" value="1"/>
</dbReference>
<dbReference type="PROSITE" id="PS00202">
    <property type="entry name" value="RUBREDOXIN"/>
    <property type="match status" value="1"/>
</dbReference>
<dbReference type="PANTHER" id="PTHR47627">
    <property type="entry name" value="RUBREDOXIN"/>
    <property type="match status" value="1"/>
</dbReference>
<dbReference type="GO" id="GO:0005506">
    <property type="term" value="F:iron ion binding"/>
    <property type="evidence" value="ECO:0007669"/>
    <property type="project" value="InterPro"/>
</dbReference>
<dbReference type="FunFam" id="2.20.28.10:FF:000001">
    <property type="entry name" value="Rubredoxin"/>
    <property type="match status" value="1"/>
</dbReference>
<dbReference type="GO" id="GO:0043448">
    <property type="term" value="P:alkane catabolic process"/>
    <property type="evidence" value="ECO:0007669"/>
    <property type="project" value="TreeGrafter"/>
</dbReference>
<dbReference type="InterPro" id="IPR050526">
    <property type="entry name" value="Rubredoxin_ET"/>
</dbReference>
<evidence type="ECO:0000256" key="5">
    <source>
        <dbReference type="ARBA" id="ARBA00023004"/>
    </source>
</evidence>
<dbReference type="PANTHER" id="PTHR47627:SF1">
    <property type="entry name" value="RUBREDOXIN-1-RELATED"/>
    <property type="match status" value="1"/>
</dbReference>
<evidence type="ECO:0000256" key="4">
    <source>
        <dbReference type="ARBA" id="ARBA00022982"/>
    </source>
</evidence>
<dbReference type="OrthoDB" id="9758182at2"/>
<dbReference type="InterPro" id="IPR018527">
    <property type="entry name" value="Rubredoxin_Fe_BS"/>
</dbReference>
<comment type="similarity">
    <text evidence="1 6">Belongs to the rubredoxin family.</text>
</comment>
<feature type="binding site" evidence="7">
    <location>
        <position position="42"/>
    </location>
    <ligand>
        <name>Fe cation</name>
        <dbReference type="ChEBI" id="CHEBI:24875"/>
    </ligand>
</feature>
<dbReference type="InterPro" id="IPR024922">
    <property type="entry name" value="Rubredoxin"/>
</dbReference>
<reference evidence="9 10" key="1">
    <citation type="submission" date="2017-06" db="EMBL/GenBank/DDBJ databases">
        <title>Draft genome sequence of anaerobic fermentative bacterium Anaeromicrobium sediminis DY2726D isolated from West Pacific Ocean sediments.</title>
        <authorList>
            <person name="Zeng X."/>
        </authorList>
    </citation>
    <scope>NUCLEOTIDE SEQUENCE [LARGE SCALE GENOMIC DNA]</scope>
    <source>
        <strain evidence="9 10">DY2726D</strain>
    </source>
</reference>
<evidence type="ECO:0000313" key="9">
    <source>
        <dbReference type="EMBL" id="PAB58672.1"/>
    </source>
</evidence>
<keyword evidence="2 6" id="KW-0813">Transport</keyword>
<dbReference type="PRINTS" id="PR00163">
    <property type="entry name" value="RUBREDOXIN"/>
</dbReference>
<dbReference type="EMBL" id="NIBG01000013">
    <property type="protein sequence ID" value="PAB58672.1"/>
    <property type="molecule type" value="Genomic_DNA"/>
</dbReference>
<name>A0A267MGZ1_9FIRM</name>